<reference evidence="2 3" key="1">
    <citation type="submission" date="2016-11" db="EMBL/GenBank/DDBJ databases">
        <title>Genomic analysis of Caldithrix abyssi and proposal of a novel bacterial phylum Caldithrichaeota.</title>
        <authorList>
            <person name="Kublanov I."/>
            <person name="Sigalova O."/>
            <person name="Gavrilov S."/>
            <person name="Lebedinsky A."/>
            <person name="Ivanova N."/>
            <person name="Daum C."/>
            <person name="Reddy T."/>
            <person name="Klenk H.P."/>
            <person name="Goker M."/>
            <person name="Reva O."/>
            <person name="Miroshnichenko M."/>
            <person name="Kyprides N."/>
            <person name="Woyke T."/>
            <person name="Gelfand M."/>
        </authorList>
    </citation>
    <scope>NUCLEOTIDE SEQUENCE [LARGE SCALE GENOMIC DNA]</scope>
    <source>
        <strain evidence="2 3">LF13</strain>
    </source>
</reference>
<name>A0A1J1C9K2_CALAY</name>
<dbReference type="EMBL" id="CP018099">
    <property type="protein sequence ID" value="APF19381.1"/>
    <property type="molecule type" value="Genomic_DNA"/>
</dbReference>
<evidence type="ECO:0000313" key="2">
    <source>
        <dbReference type="EMBL" id="APF19381.1"/>
    </source>
</evidence>
<dbReference type="CDD" id="cd00077">
    <property type="entry name" value="HDc"/>
    <property type="match status" value="1"/>
</dbReference>
<feature type="domain" description="HD" evidence="1">
    <location>
        <begin position="61"/>
        <end position="171"/>
    </location>
</feature>
<dbReference type="InterPro" id="IPR006674">
    <property type="entry name" value="HD_domain"/>
</dbReference>
<evidence type="ECO:0000259" key="1">
    <source>
        <dbReference type="Pfam" id="PF01966"/>
    </source>
</evidence>
<proteinExistence type="predicted"/>
<dbReference type="OrthoDB" id="9778453at2"/>
<gene>
    <name evidence="2" type="ORF">Cabys_2632</name>
</gene>
<accession>A0A1J1C9K2</accession>
<sequence length="188" mass="21187">MMKAYFEKVFKPVLDKIKDEELKEKTIACWVMAAEEGGWKEEQIEQIPFTLLTDTKGLNLIEHTIAVTMGAAGLAQAMMEHYRTMPLEINMDWLYAGGLLHDVGKLLEFEYVDGEYRKSHFGKCARHPISGAIVAAKVGLNNEIINMIANHAKEGDGRPQRIETVLIHQADFATFNPLVMLQKGLLIE</sequence>
<dbReference type="AlphaFoldDB" id="A0A1J1C9K2"/>
<dbReference type="SUPFAM" id="SSF109604">
    <property type="entry name" value="HD-domain/PDEase-like"/>
    <property type="match status" value="1"/>
</dbReference>
<dbReference type="RefSeq" id="WP_081475131.1">
    <property type="nucleotide sequence ID" value="NZ_CM001402.1"/>
</dbReference>
<dbReference type="Pfam" id="PF01966">
    <property type="entry name" value="HD"/>
    <property type="match status" value="1"/>
</dbReference>
<dbReference type="KEGG" id="caby:Cabys_2632"/>
<organism evidence="2 3">
    <name type="scientific">Caldithrix abyssi DSM 13497</name>
    <dbReference type="NCBI Taxonomy" id="880073"/>
    <lineage>
        <taxon>Bacteria</taxon>
        <taxon>Pseudomonadati</taxon>
        <taxon>Calditrichota</taxon>
        <taxon>Calditrichia</taxon>
        <taxon>Calditrichales</taxon>
        <taxon>Calditrichaceae</taxon>
        <taxon>Caldithrix</taxon>
    </lineage>
</organism>
<dbReference type="InterPro" id="IPR003607">
    <property type="entry name" value="HD/PDEase_dom"/>
</dbReference>
<evidence type="ECO:0000313" key="3">
    <source>
        <dbReference type="Proteomes" id="UP000183868"/>
    </source>
</evidence>
<protein>
    <submittedName>
        <fullName evidence="2">HDIG domain-containing protein</fullName>
    </submittedName>
</protein>
<dbReference type="Proteomes" id="UP000183868">
    <property type="component" value="Chromosome"/>
</dbReference>
<dbReference type="InterPro" id="IPR006675">
    <property type="entry name" value="HDIG_dom"/>
</dbReference>
<dbReference type="Gene3D" id="1.10.3210.10">
    <property type="entry name" value="Hypothetical protein af1432"/>
    <property type="match status" value="1"/>
</dbReference>
<dbReference type="NCBIfam" id="TIGR00277">
    <property type="entry name" value="HDIG"/>
    <property type="match status" value="1"/>
</dbReference>